<reference evidence="3" key="2">
    <citation type="submission" date="2021-08" db="EMBL/GenBank/DDBJ databases">
        <authorList>
            <person name="Tani A."/>
            <person name="Ola A."/>
            <person name="Ogura Y."/>
            <person name="Katsura K."/>
            <person name="Hayashi T."/>
        </authorList>
    </citation>
    <scope>NUCLEOTIDE SEQUENCE</scope>
    <source>
        <strain evidence="3">DSM 23674</strain>
    </source>
</reference>
<accession>A0ABQ4THL9</accession>
<name>A0ABQ4THL9_9HYPH</name>
<proteinExistence type="predicted"/>
<keyword evidence="4" id="KW-1185">Reference proteome</keyword>
<sequence>MRRIALRRLTLPALWLLAGTGAASALSLPFEESDYLPPEATTTYQERSLNHQAPLTIEHPPVAVGGRRGGSSAAMAGFCHEGGTIVRRDRLGQPIVRQREVCDNVAPRTLWPGHTDPRPAWPAERVLRRTSVRTKG</sequence>
<feature type="compositionally biased region" description="Low complexity" evidence="1">
    <location>
        <begin position="62"/>
        <end position="71"/>
    </location>
</feature>
<feature type="region of interest" description="Disordered" evidence="1">
    <location>
        <begin position="52"/>
        <end position="71"/>
    </location>
</feature>
<organism evidence="3 4">
    <name type="scientific">Methylobacterium thuringiense</name>
    <dbReference type="NCBI Taxonomy" id="1003091"/>
    <lineage>
        <taxon>Bacteria</taxon>
        <taxon>Pseudomonadati</taxon>
        <taxon>Pseudomonadota</taxon>
        <taxon>Alphaproteobacteria</taxon>
        <taxon>Hyphomicrobiales</taxon>
        <taxon>Methylobacteriaceae</taxon>
        <taxon>Methylobacterium</taxon>
    </lineage>
</organism>
<evidence type="ECO:0000313" key="3">
    <source>
        <dbReference type="EMBL" id="GJE54441.1"/>
    </source>
</evidence>
<dbReference type="RefSeq" id="WP_147814113.1">
    <property type="nucleotide sequence ID" value="NZ_BPRA01000003.1"/>
</dbReference>
<keyword evidence="2" id="KW-0732">Signal</keyword>
<comment type="caution">
    <text evidence="3">The sequence shown here is derived from an EMBL/GenBank/DDBJ whole genome shotgun (WGS) entry which is preliminary data.</text>
</comment>
<dbReference type="EMBL" id="BPRA01000003">
    <property type="protein sequence ID" value="GJE54441.1"/>
    <property type="molecule type" value="Genomic_DNA"/>
</dbReference>
<evidence type="ECO:0000256" key="1">
    <source>
        <dbReference type="SAM" id="MobiDB-lite"/>
    </source>
</evidence>
<feature type="signal peptide" evidence="2">
    <location>
        <begin position="1"/>
        <end position="25"/>
    </location>
</feature>
<protein>
    <submittedName>
        <fullName evidence="3">Uncharacterized protein</fullName>
    </submittedName>
</protein>
<evidence type="ECO:0000256" key="2">
    <source>
        <dbReference type="SAM" id="SignalP"/>
    </source>
</evidence>
<gene>
    <name evidence="3" type="ORF">EKPJFOCH_0916</name>
</gene>
<dbReference type="Proteomes" id="UP001055101">
    <property type="component" value="Unassembled WGS sequence"/>
</dbReference>
<reference evidence="3" key="1">
    <citation type="journal article" date="2021" name="Front. Microbiol.">
        <title>Comprehensive Comparative Genomics and Phenotyping of Methylobacterium Species.</title>
        <authorList>
            <person name="Alessa O."/>
            <person name="Ogura Y."/>
            <person name="Fujitani Y."/>
            <person name="Takami H."/>
            <person name="Hayashi T."/>
            <person name="Sahin N."/>
            <person name="Tani A."/>
        </authorList>
    </citation>
    <scope>NUCLEOTIDE SEQUENCE</scope>
    <source>
        <strain evidence="3">DSM 23674</strain>
    </source>
</reference>
<feature type="chain" id="PRO_5045357422" evidence="2">
    <location>
        <begin position="26"/>
        <end position="136"/>
    </location>
</feature>
<evidence type="ECO:0000313" key="4">
    <source>
        <dbReference type="Proteomes" id="UP001055101"/>
    </source>
</evidence>